<dbReference type="RefSeq" id="WP_183362409.1">
    <property type="nucleotide sequence ID" value="NZ_BLXZ01000007.1"/>
</dbReference>
<dbReference type="AlphaFoldDB" id="A0A6V8NBK8"/>
<dbReference type="EMBL" id="BLXZ01000007">
    <property type="protein sequence ID" value="GFO69830.1"/>
    <property type="molecule type" value="Genomic_DNA"/>
</dbReference>
<dbReference type="InterPro" id="IPR005358">
    <property type="entry name" value="Puta_zinc/iron-chelating_dom"/>
</dbReference>
<reference evidence="2" key="1">
    <citation type="submission" date="2020-06" db="EMBL/GenBank/DDBJ databases">
        <title>Draft genomic sequecing of Geomonas sp. Red745.</title>
        <authorList>
            <person name="Itoh H."/>
            <person name="Xu Z.X."/>
            <person name="Ushijima N."/>
            <person name="Masuda Y."/>
            <person name="Shiratori Y."/>
            <person name="Senoo K."/>
        </authorList>
    </citation>
    <scope>NUCLEOTIDE SEQUENCE [LARGE SCALE GENOMIC DNA]</scope>
    <source>
        <strain evidence="2">Red745</strain>
    </source>
</reference>
<keyword evidence="2" id="KW-1185">Reference proteome</keyword>
<protein>
    <recommendedName>
        <fullName evidence="3">Zinc/iron-chelating domain-containing protein</fullName>
    </recommendedName>
</protein>
<dbReference type="Proteomes" id="UP000587586">
    <property type="component" value="Unassembled WGS sequence"/>
</dbReference>
<organism evidence="1 2">
    <name type="scientific">Geomonas limicola</name>
    <dbReference type="NCBI Taxonomy" id="2740186"/>
    <lineage>
        <taxon>Bacteria</taxon>
        <taxon>Pseudomonadati</taxon>
        <taxon>Thermodesulfobacteriota</taxon>
        <taxon>Desulfuromonadia</taxon>
        <taxon>Geobacterales</taxon>
        <taxon>Geobacteraceae</taxon>
        <taxon>Geomonas</taxon>
    </lineage>
</organism>
<proteinExistence type="predicted"/>
<evidence type="ECO:0008006" key="3">
    <source>
        <dbReference type="Google" id="ProtNLM"/>
    </source>
</evidence>
<evidence type="ECO:0000313" key="2">
    <source>
        <dbReference type="Proteomes" id="UP000587586"/>
    </source>
</evidence>
<accession>A0A6V8NBK8</accession>
<evidence type="ECO:0000313" key="1">
    <source>
        <dbReference type="EMBL" id="GFO69830.1"/>
    </source>
</evidence>
<name>A0A6V8NBK8_9BACT</name>
<comment type="caution">
    <text evidence="1">The sequence shown here is derived from an EMBL/GenBank/DDBJ whole genome shotgun (WGS) entry which is preliminary data.</text>
</comment>
<dbReference type="Pfam" id="PF03692">
    <property type="entry name" value="CxxCxxCC"/>
    <property type="match status" value="1"/>
</dbReference>
<gene>
    <name evidence="1" type="ORF">GMLC_34090</name>
</gene>
<sequence length="231" mass="26857">MERTVQNYLELLQQIDRWFALSIERYPELIACQGGCSGCCRSLFDITMLDAYLLKLGFDALTAETREKVLVKCRARLELMRQQWPEFRHPFVVNERPEEDWELLMPDEDETPCVLLDANGRCLVYENRPMTCRLHGLPLVDVTGEVLHDEWCTLNFTESDPLELEGLRAPFDTMIRREVALVRDFTQALLGKRISELDTFIPTALLVDFAGLDWHEWLRGFTPVVTDSEEE</sequence>